<gene>
    <name evidence="6" type="primary">ruvA</name>
    <name evidence="8" type="ORF">DXH78_09475</name>
</gene>
<dbReference type="GO" id="GO:0000400">
    <property type="term" value="F:four-way junction DNA binding"/>
    <property type="evidence" value="ECO:0007669"/>
    <property type="project" value="UniProtKB-UniRule"/>
</dbReference>
<feature type="region of interest" description="Domain I" evidence="6">
    <location>
        <begin position="1"/>
        <end position="64"/>
    </location>
</feature>
<comment type="domain">
    <text evidence="6">Has three domains with a flexible linker between the domains II and III and assumes an 'L' shape. Domain III is highly mobile and contacts RuvB.</text>
</comment>
<dbReference type="Gene3D" id="2.40.50.140">
    <property type="entry name" value="Nucleic acid-binding proteins"/>
    <property type="match status" value="1"/>
</dbReference>
<dbReference type="InterPro" id="IPR012340">
    <property type="entry name" value="NA-bd_OB-fold"/>
</dbReference>
<dbReference type="GO" id="GO:0005524">
    <property type="term" value="F:ATP binding"/>
    <property type="evidence" value="ECO:0007669"/>
    <property type="project" value="InterPro"/>
</dbReference>
<evidence type="ECO:0000259" key="7">
    <source>
        <dbReference type="SMART" id="SM00278"/>
    </source>
</evidence>
<dbReference type="GO" id="GO:0006310">
    <property type="term" value="P:DNA recombination"/>
    <property type="evidence" value="ECO:0007669"/>
    <property type="project" value="UniProtKB-UniRule"/>
</dbReference>
<evidence type="ECO:0000313" key="9">
    <source>
        <dbReference type="Proteomes" id="UP000263993"/>
    </source>
</evidence>
<evidence type="ECO:0000256" key="3">
    <source>
        <dbReference type="ARBA" id="ARBA00023125"/>
    </source>
</evidence>
<dbReference type="InterPro" id="IPR000085">
    <property type="entry name" value="RuvA"/>
</dbReference>
<dbReference type="GO" id="GO:0005737">
    <property type="term" value="C:cytoplasm"/>
    <property type="evidence" value="ECO:0007669"/>
    <property type="project" value="UniProtKB-SubCell"/>
</dbReference>
<dbReference type="Pfam" id="PF01330">
    <property type="entry name" value="RuvA_N"/>
    <property type="match status" value="1"/>
</dbReference>
<comment type="subcellular location">
    <subcellularLocation>
        <location evidence="6">Cytoplasm</location>
    </subcellularLocation>
</comment>
<dbReference type="InterPro" id="IPR011114">
    <property type="entry name" value="RuvA_C"/>
</dbReference>
<keyword evidence="9" id="KW-1185">Reference proteome</keyword>
<comment type="caution">
    <text evidence="8">The sequence shown here is derived from an EMBL/GenBank/DDBJ whole genome shotgun (WGS) entry which is preliminary data.</text>
</comment>
<keyword evidence="4 6" id="KW-0233">DNA recombination</keyword>
<dbReference type="GO" id="GO:0006281">
    <property type="term" value="P:DNA repair"/>
    <property type="evidence" value="ECO:0007669"/>
    <property type="project" value="UniProtKB-UniRule"/>
</dbReference>
<dbReference type="AlphaFoldDB" id="A0A371BB51"/>
<dbReference type="Gene3D" id="1.10.8.10">
    <property type="entry name" value="DNA helicase RuvA subunit, C-terminal domain"/>
    <property type="match status" value="1"/>
</dbReference>
<dbReference type="InterPro" id="IPR010994">
    <property type="entry name" value="RuvA_2-like"/>
</dbReference>
<dbReference type="InterPro" id="IPR003583">
    <property type="entry name" value="Hlx-hairpin-Hlx_DNA-bd_motif"/>
</dbReference>
<evidence type="ECO:0000256" key="4">
    <source>
        <dbReference type="ARBA" id="ARBA00023172"/>
    </source>
</evidence>
<dbReference type="GO" id="GO:0048476">
    <property type="term" value="C:Holliday junction resolvase complex"/>
    <property type="evidence" value="ECO:0007669"/>
    <property type="project" value="UniProtKB-UniRule"/>
</dbReference>
<sequence>MIGKLKGIIDSYGEDYVILDVGGVGYQVHCAARTLTALPAPGEAATLAIETYVREDQIKLFGFTTDAEREWFRLLQTVQGVGAKVALSVLSTLKVNELANAIAMRDKASVARTPGVGAKVAERIVSELKDKVPAYADVDFGAAQMAGAVDERRAPKPVLDAVSALVNLGYGQPQAATAIAAASRALGEGAETAALIRQGLKELAK</sequence>
<feature type="domain" description="Helix-hairpin-helix DNA-binding motif class 1" evidence="7">
    <location>
        <begin position="73"/>
        <end position="92"/>
    </location>
</feature>
<evidence type="ECO:0000256" key="5">
    <source>
        <dbReference type="ARBA" id="ARBA00023204"/>
    </source>
</evidence>
<comment type="caution">
    <text evidence="6">Lacks conserved residue(s) required for the propagation of feature annotation.</text>
</comment>
<evidence type="ECO:0000256" key="6">
    <source>
        <dbReference type="HAMAP-Rule" id="MF_00031"/>
    </source>
</evidence>
<accession>A0A371BB51</accession>
<protein>
    <recommendedName>
        <fullName evidence="6">Holliday junction branch migration complex subunit RuvA</fullName>
    </recommendedName>
</protein>
<keyword evidence="3 6" id="KW-0238">DNA-binding</keyword>
<keyword evidence="1 6" id="KW-0963">Cytoplasm</keyword>
<evidence type="ECO:0000256" key="1">
    <source>
        <dbReference type="ARBA" id="ARBA00022490"/>
    </source>
</evidence>
<organism evidence="8 9">
    <name type="scientific">Undibacter mobilis</name>
    <dbReference type="NCBI Taxonomy" id="2292256"/>
    <lineage>
        <taxon>Bacteria</taxon>
        <taxon>Pseudomonadati</taxon>
        <taxon>Pseudomonadota</taxon>
        <taxon>Alphaproteobacteria</taxon>
        <taxon>Hyphomicrobiales</taxon>
        <taxon>Nitrobacteraceae</taxon>
        <taxon>Undibacter</taxon>
    </lineage>
</organism>
<dbReference type="GO" id="GO:0009379">
    <property type="term" value="C:Holliday junction helicase complex"/>
    <property type="evidence" value="ECO:0007669"/>
    <property type="project" value="InterPro"/>
</dbReference>
<keyword evidence="5 6" id="KW-0234">DNA repair</keyword>
<dbReference type="Proteomes" id="UP000263993">
    <property type="component" value="Unassembled WGS sequence"/>
</dbReference>
<dbReference type="Gene3D" id="1.10.150.20">
    <property type="entry name" value="5' to 3' exonuclease, C-terminal subdomain"/>
    <property type="match status" value="1"/>
</dbReference>
<dbReference type="SUPFAM" id="SSF46929">
    <property type="entry name" value="DNA helicase RuvA subunit, C-terminal domain"/>
    <property type="match status" value="1"/>
</dbReference>
<dbReference type="EMBL" id="QRGO01000001">
    <property type="protein sequence ID" value="RDV04772.1"/>
    <property type="molecule type" value="Genomic_DNA"/>
</dbReference>
<dbReference type="SUPFAM" id="SSF47781">
    <property type="entry name" value="RuvA domain 2-like"/>
    <property type="match status" value="1"/>
</dbReference>
<dbReference type="SMART" id="SM00278">
    <property type="entry name" value="HhH1"/>
    <property type="match status" value="2"/>
</dbReference>
<comment type="similarity">
    <text evidence="6">Belongs to the RuvA family.</text>
</comment>
<reference evidence="9" key="1">
    <citation type="submission" date="2018-08" db="EMBL/GenBank/DDBJ databases">
        <authorList>
            <person name="Kim S.-J."/>
            <person name="Jung G.-Y."/>
        </authorList>
    </citation>
    <scope>NUCLEOTIDE SEQUENCE [LARGE SCALE GENOMIC DNA]</scope>
    <source>
        <strain evidence="9">GY_H</strain>
    </source>
</reference>
<comment type="function">
    <text evidence="6">The RuvA-RuvB-RuvC complex processes Holliday junction (HJ) DNA during genetic recombination and DNA repair, while the RuvA-RuvB complex plays an important role in the rescue of blocked DNA replication forks via replication fork reversal (RFR). RuvA specifically binds to HJ cruciform DNA, conferring on it an open structure. The RuvB hexamer acts as an ATP-dependent pump, pulling dsDNA into and through the RuvAB complex. HJ branch migration allows RuvC to scan DNA until it finds its consensus sequence, where it cleaves and resolves the cruciform DNA.</text>
</comment>
<dbReference type="RefSeq" id="WP_115516797.1">
    <property type="nucleotide sequence ID" value="NZ_QRGO01000001.1"/>
</dbReference>
<dbReference type="GO" id="GO:0009378">
    <property type="term" value="F:four-way junction helicase activity"/>
    <property type="evidence" value="ECO:0007669"/>
    <property type="project" value="InterPro"/>
</dbReference>
<name>A0A371BB51_9BRAD</name>
<dbReference type="OrthoDB" id="5293449at2"/>
<keyword evidence="2 6" id="KW-0227">DNA damage</keyword>
<dbReference type="SUPFAM" id="SSF50249">
    <property type="entry name" value="Nucleic acid-binding proteins"/>
    <property type="match status" value="1"/>
</dbReference>
<dbReference type="InterPro" id="IPR013849">
    <property type="entry name" value="DNA_helicase_Holl-junc_RuvA_I"/>
</dbReference>
<evidence type="ECO:0000256" key="2">
    <source>
        <dbReference type="ARBA" id="ARBA00022763"/>
    </source>
</evidence>
<dbReference type="HAMAP" id="MF_00031">
    <property type="entry name" value="DNA_HJ_migration_RuvA"/>
    <property type="match status" value="1"/>
</dbReference>
<dbReference type="Pfam" id="PF07499">
    <property type="entry name" value="RuvA_C"/>
    <property type="match status" value="1"/>
</dbReference>
<dbReference type="InterPro" id="IPR036267">
    <property type="entry name" value="RuvA_C_sf"/>
</dbReference>
<dbReference type="Pfam" id="PF14520">
    <property type="entry name" value="HHH_5"/>
    <property type="match status" value="1"/>
</dbReference>
<dbReference type="NCBIfam" id="TIGR00084">
    <property type="entry name" value="ruvA"/>
    <property type="match status" value="1"/>
</dbReference>
<comment type="subunit">
    <text evidence="6">Homotetramer. Forms an RuvA(8)-RuvB(12)-Holliday junction (HJ) complex. HJ DNA is sandwiched between 2 RuvA tetramers; dsDNA enters through RuvA and exits via RuvB. An RuvB hexamer assembles on each DNA strand where it exits the tetramer. Each RuvB hexamer is contacted by two RuvA subunits (via domain III) on 2 adjacent RuvB subunits; this complex drives branch migration. In the full resolvosome a probable DNA-RuvA(4)-RuvB(12)-RuvC(2) complex forms which resolves the HJ.</text>
</comment>
<evidence type="ECO:0000313" key="8">
    <source>
        <dbReference type="EMBL" id="RDV04772.1"/>
    </source>
</evidence>
<feature type="region of interest" description="Domain III" evidence="6">
    <location>
        <begin position="144"/>
        <end position="205"/>
    </location>
</feature>
<proteinExistence type="inferred from homology"/>
<feature type="domain" description="Helix-hairpin-helix DNA-binding motif class 1" evidence="7">
    <location>
        <begin position="108"/>
        <end position="127"/>
    </location>
</feature>